<evidence type="ECO:0000256" key="5">
    <source>
        <dbReference type="ARBA" id="ARBA00022553"/>
    </source>
</evidence>
<dbReference type="InterPro" id="IPR006290">
    <property type="entry name" value="CztS_silS_copS"/>
</dbReference>
<keyword evidence="6 14" id="KW-0808">Transferase</keyword>
<evidence type="ECO:0000256" key="13">
    <source>
        <dbReference type="ARBA" id="ARBA00023136"/>
    </source>
</evidence>
<evidence type="ECO:0000313" key="17">
    <source>
        <dbReference type="EMBL" id="CAB3804426.1"/>
    </source>
</evidence>
<name>A0A6S7BLF7_9BURK</name>
<evidence type="ECO:0000256" key="12">
    <source>
        <dbReference type="ARBA" id="ARBA00023012"/>
    </source>
</evidence>
<dbReference type="Gene3D" id="3.30.565.10">
    <property type="entry name" value="Histidine kinase-like ATPase, C-terminal domain"/>
    <property type="match status" value="1"/>
</dbReference>
<comment type="catalytic activity">
    <reaction evidence="1 14">
        <text>ATP + protein L-histidine = ADP + protein N-phospho-L-histidine.</text>
        <dbReference type="EC" id="2.7.13.3"/>
    </reaction>
</comment>
<dbReference type="Gene3D" id="6.10.340.10">
    <property type="match status" value="1"/>
</dbReference>
<dbReference type="Pfam" id="PF00512">
    <property type="entry name" value="HisKA"/>
    <property type="match status" value="1"/>
</dbReference>
<evidence type="ECO:0000256" key="9">
    <source>
        <dbReference type="ARBA" id="ARBA00022777"/>
    </source>
</evidence>
<dbReference type="PANTHER" id="PTHR45436">
    <property type="entry name" value="SENSOR HISTIDINE KINASE YKOH"/>
    <property type="match status" value="1"/>
</dbReference>
<evidence type="ECO:0000256" key="4">
    <source>
        <dbReference type="ARBA" id="ARBA00022519"/>
    </source>
</evidence>
<evidence type="ECO:0000256" key="7">
    <source>
        <dbReference type="ARBA" id="ARBA00022692"/>
    </source>
</evidence>
<evidence type="ECO:0000256" key="14">
    <source>
        <dbReference type="RuleBase" id="RU364088"/>
    </source>
</evidence>
<dbReference type="GO" id="GO:0005886">
    <property type="term" value="C:plasma membrane"/>
    <property type="evidence" value="ECO:0007669"/>
    <property type="project" value="UniProtKB-SubCell"/>
</dbReference>
<dbReference type="SUPFAM" id="SSF55874">
    <property type="entry name" value="ATPase domain of HSP90 chaperone/DNA topoisomerase II/histidine kinase"/>
    <property type="match status" value="1"/>
</dbReference>
<feature type="domain" description="Histidine kinase" evidence="15">
    <location>
        <begin position="251"/>
        <end position="464"/>
    </location>
</feature>
<keyword evidence="10 14" id="KW-0067">ATP-binding</keyword>
<keyword evidence="7 14" id="KW-0812">Transmembrane</keyword>
<dbReference type="GO" id="GO:0000155">
    <property type="term" value="F:phosphorelay sensor kinase activity"/>
    <property type="evidence" value="ECO:0007669"/>
    <property type="project" value="InterPro"/>
</dbReference>
<comment type="subcellular location">
    <subcellularLocation>
        <location evidence="2 14">Cell inner membrane</location>
    </subcellularLocation>
</comment>
<dbReference type="InterPro" id="IPR005467">
    <property type="entry name" value="His_kinase_dom"/>
</dbReference>
<sequence>MTVAGKPYSLLKRLTVAFGIVALLAFALVGGFLYNALALELQRRDDVEIAEKLDQFLQQAHDFGSTRSLVQNNAVFHEVLQSHPAVYLAILNGRGDVLVEHSNTPSRELKSIGVGRFYPHMAYTCAPPTLGSSRCIFADETLPSGESIRIVLAHIAAGRKSLLGSYQVDVWLAIAGGALLMSTLGYAIARRGLSPVKTIGRQTSSIEAHSLSERLDISTGPIELQEIAVSVNRMLDRLERAFIRLSQFSSDLAHDMRTPLANVISSSQITLSRPRTTEEYEALIDSNIEECERLQRMIENMLFLARTDNSKQHLKVGEVDCRGELARLTSYFQGIAEGSGVHFVIDGNARIAADPMMFRRAVSNLMSNALDHAATGTEIKLRTYHSQEYVTVEVTNRGQPIAQEHIEKIFDRFYRVNAARQGSAKNTGLGLAIVKSIMESHRGKVDVVSQGDNTTFALRFPCPPEHKPSLKTA</sequence>
<comment type="function">
    <text evidence="14">Member of a two-component regulatory system.</text>
</comment>
<dbReference type="PANTHER" id="PTHR45436:SF3">
    <property type="entry name" value="SENSOR HISTIDINE KINASE HPRS"/>
    <property type="match status" value="1"/>
</dbReference>
<dbReference type="PROSITE" id="PS50109">
    <property type="entry name" value="HIS_KIN"/>
    <property type="match status" value="1"/>
</dbReference>
<dbReference type="GO" id="GO:0005524">
    <property type="term" value="F:ATP binding"/>
    <property type="evidence" value="ECO:0007669"/>
    <property type="project" value="UniProtKB-KW"/>
</dbReference>
<proteinExistence type="predicted"/>
<keyword evidence="3 14" id="KW-1003">Cell membrane</keyword>
<evidence type="ECO:0000256" key="2">
    <source>
        <dbReference type="ARBA" id="ARBA00004533"/>
    </source>
</evidence>
<dbReference type="Pfam" id="PF02518">
    <property type="entry name" value="HATPase_c"/>
    <property type="match status" value="1"/>
</dbReference>
<dbReference type="Gene3D" id="1.10.287.130">
    <property type="match status" value="1"/>
</dbReference>
<dbReference type="SMART" id="SM00304">
    <property type="entry name" value="HAMP"/>
    <property type="match status" value="1"/>
</dbReference>
<feature type="transmembrane region" description="Helical" evidence="14">
    <location>
        <begin position="14"/>
        <end position="34"/>
    </location>
</feature>
<dbReference type="InterPro" id="IPR003660">
    <property type="entry name" value="HAMP_dom"/>
</dbReference>
<dbReference type="EMBL" id="CADIKM010000064">
    <property type="protein sequence ID" value="CAB3804426.1"/>
    <property type="molecule type" value="Genomic_DNA"/>
</dbReference>
<dbReference type="InterPro" id="IPR003594">
    <property type="entry name" value="HATPase_dom"/>
</dbReference>
<dbReference type="SMART" id="SM00387">
    <property type="entry name" value="HATPase_c"/>
    <property type="match status" value="1"/>
</dbReference>
<keyword evidence="4 14" id="KW-0997">Cell inner membrane</keyword>
<dbReference type="RefSeq" id="WP_175108072.1">
    <property type="nucleotide sequence ID" value="NZ_CADIKM010000064.1"/>
</dbReference>
<dbReference type="CDD" id="cd06225">
    <property type="entry name" value="HAMP"/>
    <property type="match status" value="1"/>
</dbReference>
<keyword evidence="9 14" id="KW-0418">Kinase</keyword>
<dbReference type="AlphaFoldDB" id="A0A6S7BLF7"/>
<dbReference type="SMART" id="SM00388">
    <property type="entry name" value="HisKA"/>
    <property type="match status" value="1"/>
</dbReference>
<gene>
    <name evidence="17" type="primary">czcS_3</name>
    <name evidence="17" type="ORF">LMG28138_05512</name>
</gene>
<dbReference type="EC" id="2.7.13.3" evidence="14"/>
<protein>
    <recommendedName>
        <fullName evidence="14">Sensor protein</fullName>
        <ecNumber evidence="14">2.7.13.3</ecNumber>
    </recommendedName>
</protein>
<feature type="domain" description="HAMP" evidence="16">
    <location>
        <begin position="190"/>
        <end position="243"/>
    </location>
</feature>
<keyword evidence="12 14" id="KW-0902">Two-component regulatory system</keyword>
<dbReference type="Proteomes" id="UP000494115">
    <property type="component" value="Unassembled WGS sequence"/>
</dbReference>
<accession>A0A6S7BLF7</accession>
<reference evidence="17 18" key="1">
    <citation type="submission" date="2020-04" db="EMBL/GenBank/DDBJ databases">
        <authorList>
            <person name="De Canck E."/>
        </authorList>
    </citation>
    <scope>NUCLEOTIDE SEQUENCE [LARGE SCALE GENOMIC DNA]</scope>
    <source>
        <strain evidence="17 18">LMG 28138</strain>
    </source>
</reference>
<keyword evidence="11 14" id="KW-1133">Transmembrane helix</keyword>
<dbReference type="InterPro" id="IPR004358">
    <property type="entry name" value="Sig_transdc_His_kin-like_C"/>
</dbReference>
<dbReference type="InterPro" id="IPR036890">
    <property type="entry name" value="HATPase_C_sf"/>
</dbReference>
<dbReference type="SUPFAM" id="SSF47384">
    <property type="entry name" value="Homodimeric domain of signal transducing histidine kinase"/>
    <property type="match status" value="1"/>
</dbReference>
<evidence type="ECO:0000256" key="1">
    <source>
        <dbReference type="ARBA" id="ARBA00000085"/>
    </source>
</evidence>
<dbReference type="CDD" id="cd00082">
    <property type="entry name" value="HisKA"/>
    <property type="match status" value="1"/>
</dbReference>
<evidence type="ECO:0000313" key="18">
    <source>
        <dbReference type="Proteomes" id="UP000494115"/>
    </source>
</evidence>
<dbReference type="Pfam" id="PF00672">
    <property type="entry name" value="HAMP"/>
    <property type="match status" value="1"/>
</dbReference>
<keyword evidence="13 14" id="KW-0472">Membrane</keyword>
<evidence type="ECO:0000256" key="3">
    <source>
        <dbReference type="ARBA" id="ARBA00022475"/>
    </source>
</evidence>
<dbReference type="NCBIfam" id="TIGR01386">
    <property type="entry name" value="cztS_silS_copS"/>
    <property type="match status" value="1"/>
</dbReference>
<evidence type="ECO:0000256" key="6">
    <source>
        <dbReference type="ARBA" id="ARBA00022679"/>
    </source>
</evidence>
<organism evidence="17 18">
    <name type="scientific">Pararobbsia alpina</name>
    <dbReference type="NCBI Taxonomy" id="621374"/>
    <lineage>
        <taxon>Bacteria</taxon>
        <taxon>Pseudomonadati</taxon>
        <taxon>Pseudomonadota</taxon>
        <taxon>Betaproteobacteria</taxon>
        <taxon>Burkholderiales</taxon>
        <taxon>Burkholderiaceae</taxon>
        <taxon>Pararobbsia</taxon>
    </lineage>
</organism>
<dbReference type="InterPro" id="IPR050428">
    <property type="entry name" value="TCS_sensor_his_kinase"/>
</dbReference>
<feature type="transmembrane region" description="Helical" evidence="14">
    <location>
        <begin position="168"/>
        <end position="189"/>
    </location>
</feature>
<evidence type="ECO:0000256" key="11">
    <source>
        <dbReference type="ARBA" id="ARBA00022989"/>
    </source>
</evidence>
<dbReference type="PROSITE" id="PS50885">
    <property type="entry name" value="HAMP"/>
    <property type="match status" value="1"/>
</dbReference>
<dbReference type="InterPro" id="IPR036097">
    <property type="entry name" value="HisK_dim/P_sf"/>
</dbReference>
<keyword evidence="18" id="KW-1185">Reference proteome</keyword>
<evidence type="ECO:0000259" key="15">
    <source>
        <dbReference type="PROSITE" id="PS50109"/>
    </source>
</evidence>
<evidence type="ECO:0000259" key="16">
    <source>
        <dbReference type="PROSITE" id="PS50885"/>
    </source>
</evidence>
<evidence type="ECO:0000256" key="8">
    <source>
        <dbReference type="ARBA" id="ARBA00022741"/>
    </source>
</evidence>
<keyword evidence="5" id="KW-0597">Phosphoprotein</keyword>
<dbReference type="InterPro" id="IPR003661">
    <property type="entry name" value="HisK_dim/P_dom"/>
</dbReference>
<keyword evidence="8 14" id="KW-0547">Nucleotide-binding</keyword>
<evidence type="ECO:0000256" key="10">
    <source>
        <dbReference type="ARBA" id="ARBA00022840"/>
    </source>
</evidence>
<dbReference type="PRINTS" id="PR00344">
    <property type="entry name" value="BCTRLSENSOR"/>
</dbReference>